<feature type="region of interest" description="Disordered" evidence="5">
    <location>
        <begin position="334"/>
        <end position="355"/>
    </location>
</feature>
<dbReference type="PANTHER" id="PTHR30146:SF148">
    <property type="entry name" value="HTH-TYPE TRANSCRIPTIONAL REPRESSOR PURR-RELATED"/>
    <property type="match status" value="1"/>
</dbReference>
<dbReference type="InterPro" id="IPR028082">
    <property type="entry name" value="Peripla_BP_I"/>
</dbReference>
<dbReference type="InterPro" id="IPR010982">
    <property type="entry name" value="Lambda_DNA-bd_dom_sf"/>
</dbReference>
<dbReference type="InterPro" id="IPR000843">
    <property type="entry name" value="HTH_LacI"/>
</dbReference>
<gene>
    <name evidence="7" type="ORF">ACFPIJ_18855</name>
</gene>
<dbReference type="GO" id="GO:0003677">
    <property type="term" value="F:DNA binding"/>
    <property type="evidence" value="ECO:0007669"/>
    <property type="project" value="UniProtKB-KW"/>
</dbReference>
<dbReference type="InterPro" id="IPR046335">
    <property type="entry name" value="LacI/GalR-like_sensor"/>
</dbReference>
<dbReference type="EMBL" id="JBHSIU010000019">
    <property type="protein sequence ID" value="MFC4999888.1"/>
    <property type="molecule type" value="Genomic_DNA"/>
</dbReference>
<dbReference type="Proteomes" id="UP001595912">
    <property type="component" value="Unassembled WGS sequence"/>
</dbReference>
<dbReference type="PANTHER" id="PTHR30146">
    <property type="entry name" value="LACI-RELATED TRANSCRIPTIONAL REPRESSOR"/>
    <property type="match status" value="1"/>
</dbReference>
<keyword evidence="1" id="KW-0678">Repressor</keyword>
<evidence type="ECO:0000256" key="2">
    <source>
        <dbReference type="ARBA" id="ARBA00023015"/>
    </source>
</evidence>
<evidence type="ECO:0000256" key="4">
    <source>
        <dbReference type="ARBA" id="ARBA00023163"/>
    </source>
</evidence>
<reference evidence="8" key="1">
    <citation type="journal article" date="2019" name="Int. J. Syst. Evol. Microbiol.">
        <title>The Global Catalogue of Microorganisms (GCM) 10K type strain sequencing project: providing services to taxonomists for standard genome sequencing and annotation.</title>
        <authorList>
            <consortium name="The Broad Institute Genomics Platform"/>
            <consortium name="The Broad Institute Genome Sequencing Center for Infectious Disease"/>
            <person name="Wu L."/>
            <person name="Ma J."/>
        </authorList>
    </citation>
    <scope>NUCLEOTIDE SEQUENCE [LARGE SCALE GENOMIC DNA]</scope>
    <source>
        <strain evidence="8">CGMCC 4.7152</strain>
    </source>
</reference>
<evidence type="ECO:0000256" key="1">
    <source>
        <dbReference type="ARBA" id="ARBA00022491"/>
    </source>
</evidence>
<dbReference type="Gene3D" id="1.10.260.40">
    <property type="entry name" value="lambda repressor-like DNA-binding domains"/>
    <property type="match status" value="1"/>
</dbReference>
<feature type="compositionally biased region" description="Low complexity" evidence="5">
    <location>
        <begin position="338"/>
        <end position="355"/>
    </location>
</feature>
<name>A0ABV9VWV5_9ACTN</name>
<proteinExistence type="predicted"/>
<dbReference type="Gene3D" id="3.40.50.2300">
    <property type="match status" value="2"/>
</dbReference>
<evidence type="ECO:0000256" key="3">
    <source>
        <dbReference type="ARBA" id="ARBA00023125"/>
    </source>
</evidence>
<keyword evidence="3 7" id="KW-0238">DNA-binding</keyword>
<evidence type="ECO:0000313" key="8">
    <source>
        <dbReference type="Proteomes" id="UP001595912"/>
    </source>
</evidence>
<comment type="caution">
    <text evidence="7">The sequence shown here is derived from an EMBL/GenBank/DDBJ whole genome shotgun (WGS) entry which is preliminary data.</text>
</comment>
<dbReference type="PROSITE" id="PS50932">
    <property type="entry name" value="HTH_LACI_2"/>
    <property type="match status" value="1"/>
</dbReference>
<keyword evidence="2" id="KW-0805">Transcription regulation</keyword>
<dbReference type="CDD" id="cd01392">
    <property type="entry name" value="HTH_LacI"/>
    <property type="match status" value="1"/>
</dbReference>
<keyword evidence="8" id="KW-1185">Reference proteome</keyword>
<dbReference type="CDD" id="cd06267">
    <property type="entry name" value="PBP1_LacI_sugar_binding-like"/>
    <property type="match status" value="1"/>
</dbReference>
<dbReference type="SUPFAM" id="SSF47413">
    <property type="entry name" value="lambda repressor-like DNA-binding domains"/>
    <property type="match status" value="1"/>
</dbReference>
<protein>
    <submittedName>
        <fullName evidence="7">LacI family DNA-binding transcriptional regulator</fullName>
    </submittedName>
</protein>
<dbReference type="RefSeq" id="WP_380116439.1">
    <property type="nucleotide sequence ID" value="NZ_JBHSIU010000019.1"/>
</dbReference>
<dbReference type="SMART" id="SM00354">
    <property type="entry name" value="HTH_LACI"/>
    <property type="match status" value="1"/>
</dbReference>
<accession>A0ABV9VWV5</accession>
<dbReference type="Pfam" id="PF13377">
    <property type="entry name" value="Peripla_BP_3"/>
    <property type="match status" value="1"/>
</dbReference>
<sequence>MGRRVTQRDIARMTGVSQATVSLVLNDSDGSNSKGVRIAQDTRQRVLDAIRATGYVADVVGRRLADRSNRILGVFTYEPVFPSATADFYHPFLVGIEQRAEQLGCDLLLFTSGPHRMRLADGCIVLGRSIGRDELARLVAEHHPFVSVGRRDSPDVPYVGADYGAATAALVGAAVGLGHRRLAYVGTGGPAESHLDRLRGFADACLAAGVYATHAQRQHTQSQKALADAVPRLLADGVTALFLEEPADAAELIAILRGHGRDVPGDVSVVVLGEPTRAGATPPPLDVTRFRTPRREMGWQAVDHLTEIVGGGFEPGPARQTLLACELVAGETLGTAPNSTSLNSSSSNITSKERT</sequence>
<evidence type="ECO:0000259" key="6">
    <source>
        <dbReference type="PROSITE" id="PS50932"/>
    </source>
</evidence>
<evidence type="ECO:0000256" key="5">
    <source>
        <dbReference type="SAM" id="MobiDB-lite"/>
    </source>
</evidence>
<evidence type="ECO:0000313" key="7">
    <source>
        <dbReference type="EMBL" id="MFC4999888.1"/>
    </source>
</evidence>
<dbReference type="Pfam" id="PF00356">
    <property type="entry name" value="LacI"/>
    <property type="match status" value="1"/>
</dbReference>
<keyword evidence="4" id="KW-0804">Transcription</keyword>
<organism evidence="7 8">
    <name type="scientific">Dactylosporangium cerinum</name>
    <dbReference type="NCBI Taxonomy" id="1434730"/>
    <lineage>
        <taxon>Bacteria</taxon>
        <taxon>Bacillati</taxon>
        <taxon>Actinomycetota</taxon>
        <taxon>Actinomycetes</taxon>
        <taxon>Micromonosporales</taxon>
        <taxon>Micromonosporaceae</taxon>
        <taxon>Dactylosporangium</taxon>
    </lineage>
</organism>
<dbReference type="SUPFAM" id="SSF53822">
    <property type="entry name" value="Periplasmic binding protein-like I"/>
    <property type="match status" value="1"/>
</dbReference>
<feature type="domain" description="HTH lacI-type" evidence="6">
    <location>
        <begin position="5"/>
        <end position="66"/>
    </location>
</feature>